<dbReference type="InterPro" id="IPR052585">
    <property type="entry name" value="Lipid_raft_assoc_Zn_ADH"/>
</dbReference>
<dbReference type="Gene3D" id="3.40.50.720">
    <property type="entry name" value="NAD(P)-binding Rossmann-like Domain"/>
    <property type="match status" value="1"/>
</dbReference>
<dbReference type="EMBL" id="JAMOIL010000011">
    <property type="protein sequence ID" value="MCM0620621.1"/>
    <property type="molecule type" value="Genomic_DNA"/>
</dbReference>
<sequence>MNTTTAAVVRTPGADAPAELSTVELAIVTLPAPAADEVLVSVAAATINPVDVAVVSGFWHSIGAITQTEHTGLGWDVAGTVLAVGSAVTALAAGDRVAGLHAGVDHAVGSAADHVLLPASAVALVPETLDLVAAASLPLNALTAAQLLDLLGTPTPGATLLVTGAAGAVGGHALRLAARLGWTVTGLARESDRDYVESAGATFTSALPEAPTFDAVADTAVLAEVAVAAVVDGGRYAGVIPVAVPEGVRGVTTTAVMAAPDGERLASLLAQAAEGLLDTRVHATLPLAEADKAVRTVAAGGVRGRVVVLP</sequence>
<evidence type="ECO:0000259" key="1">
    <source>
        <dbReference type="SMART" id="SM00829"/>
    </source>
</evidence>
<dbReference type="AlphaFoldDB" id="A0A9X2D758"/>
<dbReference type="Pfam" id="PF13602">
    <property type="entry name" value="ADH_zinc_N_2"/>
    <property type="match status" value="1"/>
</dbReference>
<keyword evidence="3" id="KW-1185">Reference proteome</keyword>
<dbReference type="SUPFAM" id="SSF50129">
    <property type="entry name" value="GroES-like"/>
    <property type="match status" value="1"/>
</dbReference>
<dbReference type="PANTHER" id="PTHR43482">
    <property type="entry name" value="PROTEIN AST1-RELATED"/>
    <property type="match status" value="1"/>
</dbReference>
<dbReference type="InterPro" id="IPR036291">
    <property type="entry name" value="NAD(P)-bd_dom_sf"/>
</dbReference>
<evidence type="ECO:0000313" key="2">
    <source>
        <dbReference type="EMBL" id="MCM0620621.1"/>
    </source>
</evidence>
<protein>
    <submittedName>
        <fullName evidence="2">Zinc-binding dehydrogenase</fullName>
    </submittedName>
</protein>
<name>A0A9X2D758_9ACTN</name>
<dbReference type="InterPro" id="IPR013154">
    <property type="entry name" value="ADH-like_N"/>
</dbReference>
<evidence type="ECO:0000313" key="3">
    <source>
        <dbReference type="Proteomes" id="UP001139485"/>
    </source>
</evidence>
<reference evidence="2" key="1">
    <citation type="submission" date="2022-05" db="EMBL/GenBank/DDBJ databases">
        <authorList>
            <person name="Tuo L."/>
        </authorList>
    </citation>
    <scope>NUCLEOTIDE SEQUENCE</scope>
    <source>
        <strain evidence="2">BSK12Z-4</strain>
    </source>
</reference>
<dbReference type="GO" id="GO:0016491">
    <property type="term" value="F:oxidoreductase activity"/>
    <property type="evidence" value="ECO:0007669"/>
    <property type="project" value="InterPro"/>
</dbReference>
<feature type="domain" description="Enoyl reductase (ER)" evidence="1">
    <location>
        <begin position="18"/>
        <end position="308"/>
    </location>
</feature>
<comment type="caution">
    <text evidence="2">The sequence shown here is derived from an EMBL/GenBank/DDBJ whole genome shotgun (WGS) entry which is preliminary data.</text>
</comment>
<dbReference type="Gene3D" id="3.90.180.10">
    <property type="entry name" value="Medium-chain alcohol dehydrogenases, catalytic domain"/>
    <property type="match status" value="1"/>
</dbReference>
<dbReference type="InterPro" id="IPR011032">
    <property type="entry name" value="GroES-like_sf"/>
</dbReference>
<accession>A0A9X2D758</accession>
<dbReference type="SMART" id="SM00829">
    <property type="entry name" value="PKS_ER"/>
    <property type="match status" value="1"/>
</dbReference>
<gene>
    <name evidence="2" type="ORF">M8330_09980</name>
</gene>
<proteinExistence type="predicted"/>
<organism evidence="2 3">
    <name type="scientific">Nocardioides bruguierae</name>
    <dbReference type="NCBI Taxonomy" id="2945102"/>
    <lineage>
        <taxon>Bacteria</taxon>
        <taxon>Bacillati</taxon>
        <taxon>Actinomycetota</taxon>
        <taxon>Actinomycetes</taxon>
        <taxon>Propionibacteriales</taxon>
        <taxon>Nocardioidaceae</taxon>
        <taxon>Nocardioides</taxon>
    </lineage>
</organism>
<dbReference type="InterPro" id="IPR020843">
    <property type="entry name" value="ER"/>
</dbReference>
<dbReference type="PANTHER" id="PTHR43482:SF1">
    <property type="entry name" value="PROTEIN AST1-RELATED"/>
    <property type="match status" value="1"/>
</dbReference>
<dbReference type="SUPFAM" id="SSF51735">
    <property type="entry name" value="NAD(P)-binding Rossmann-fold domains"/>
    <property type="match status" value="1"/>
</dbReference>
<dbReference type="RefSeq" id="WP_250827211.1">
    <property type="nucleotide sequence ID" value="NZ_JAMOIL010000011.1"/>
</dbReference>
<dbReference type="Pfam" id="PF08240">
    <property type="entry name" value="ADH_N"/>
    <property type="match status" value="1"/>
</dbReference>
<dbReference type="Proteomes" id="UP001139485">
    <property type="component" value="Unassembled WGS sequence"/>
</dbReference>